<keyword evidence="1" id="KW-0805">Transcription regulation</keyword>
<sequence length="147" mass="17278">MKKLLYLKDQELKQYIEKIFVGYRETVSDAKKILDKYSIGIAHNKVIHLISLYEGITISELLKKLKITKQSLNRVLKDLIKLNAIIFKKDENDTRIKHVFLTEYGIKLFDEIFSIQKKRIHNAFLNSRAEEIISFNNVLKKIINGKL</sequence>
<dbReference type="Pfam" id="PF12802">
    <property type="entry name" value="MarR_2"/>
    <property type="match status" value="1"/>
</dbReference>
<evidence type="ECO:0000259" key="4">
    <source>
        <dbReference type="PROSITE" id="PS50995"/>
    </source>
</evidence>
<keyword evidence="2" id="KW-0238">DNA-binding</keyword>
<name>A0A382BUE4_9ZZZZ</name>
<gene>
    <name evidence="5" type="ORF">METZ01_LOCUS170284</name>
</gene>
<dbReference type="EMBL" id="UINC01031418">
    <property type="protein sequence ID" value="SVB17430.1"/>
    <property type="molecule type" value="Genomic_DNA"/>
</dbReference>
<dbReference type="InterPro" id="IPR000835">
    <property type="entry name" value="HTH_MarR-typ"/>
</dbReference>
<evidence type="ECO:0000256" key="3">
    <source>
        <dbReference type="ARBA" id="ARBA00023163"/>
    </source>
</evidence>
<accession>A0A382BUE4</accession>
<evidence type="ECO:0000313" key="5">
    <source>
        <dbReference type="EMBL" id="SVB17430.1"/>
    </source>
</evidence>
<dbReference type="AlphaFoldDB" id="A0A382BUE4"/>
<dbReference type="PRINTS" id="PR00598">
    <property type="entry name" value="HTHMARR"/>
</dbReference>
<feature type="domain" description="HTH marR-type" evidence="4">
    <location>
        <begin position="9"/>
        <end position="144"/>
    </location>
</feature>
<dbReference type="GO" id="GO:0003700">
    <property type="term" value="F:DNA-binding transcription factor activity"/>
    <property type="evidence" value="ECO:0007669"/>
    <property type="project" value="InterPro"/>
</dbReference>
<dbReference type="Gene3D" id="1.10.10.10">
    <property type="entry name" value="Winged helix-like DNA-binding domain superfamily/Winged helix DNA-binding domain"/>
    <property type="match status" value="1"/>
</dbReference>
<protein>
    <recommendedName>
        <fullName evidence="4">HTH marR-type domain-containing protein</fullName>
    </recommendedName>
</protein>
<evidence type="ECO:0000256" key="2">
    <source>
        <dbReference type="ARBA" id="ARBA00023125"/>
    </source>
</evidence>
<dbReference type="GO" id="GO:0003677">
    <property type="term" value="F:DNA binding"/>
    <property type="evidence" value="ECO:0007669"/>
    <property type="project" value="UniProtKB-KW"/>
</dbReference>
<dbReference type="InterPro" id="IPR036388">
    <property type="entry name" value="WH-like_DNA-bd_sf"/>
</dbReference>
<proteinExistence type="predicted"/>
<keyword evidence="3" id="KW-0804">Transcription</keyword>
<dbReference type="PANTHER" id="PTHR42756:SF1">
    <property type="entry name" value="TRANSCRIPTIONAL REPRESSOR OF EMRAB OPERON"/>
    <property type="match status" value="1"/>
</dbReference>
<dbReference type="SUPFAM" id="SSF46785">
    <property type="entry name" value="Winged helix' DNA-binding domain"/>
    <property type="match status" value="1"/>
</dbReference>
<dbReference type="SMART" id="SM00347">
    <property type="entry name" value="HTH_MARR"/>
    <property type="match status" value="1"/>
</dbReference>
<dbReference type="PROSITE" id="PS50995">
    <property type="entry name" value="HTH_MARR_2"/>
    <property type="match status" value="1"/>
</dbReference>
<evidence type="ECO:0000256" key="1">
    <source>
        <dbReference type="ARBA" id="ARBA00023015"/>
    </source>
</evidence>
<reference evidence="5" key="1">
    <citation type="submission" date="2018-05" db="EMBL/GenBank/DDBJ databases">
        <authorList>
            <person name="Lanie J.A."/>
            <person name="Ng W.-L."/>
            <person name="Kazmierczak K.M."/>
            <person name="Andrzejewski T.M."/>
            <person name="Davidsen T.M."/>
            <person name="Wayne K.J."/>
            <person name="Tettelin H."/>
            <person name="Glass J.I."/>
            <person name="Rusch D."/>
            <person name="Podicherti R."/>
            <person name="Tsui H.-C.T."/>
            <person name="Winkler M.E."/>
        </authorList>
    </citation>
    <scope>NUCLEOTIDE SEQUENCE</scope>
</reference>
<dbReference type="PANTHER" id="PTHR42756">
    <property type="entry name" value="TRANSCRIPTIONAL REGULATOR, MARR"/>
    <property type="match status" value="1"/>
</dbReference>
<dbReference type="InterPro" id="IPR036390">
    <property type="entry name" value="WH_DNA-bd_sf"/>
</dbReference>
<organism evidence="5">
    <name type="scientific">marine metagenome</name>
    <dbReference type="NCBI Taxonomy" id="408172"/>
    <lineage>
        <taxon>unclassified sequences</taxon>
        <taxon>metagenomes</taxon>
        <taxon>ecological metagenomes</taxon>
    </lineage>
</organism>